<proteinExistence type="predicted"/>
<evidence type="ECO:0000313" key="3">
    <source>
        <dbReference type="EMBL" id="GMI20027.1"/>
    </source>
</evidence>
<feature type="transmembrane region" description="Helical" evidence="1">
    <location>
        <begin position="83"/>
        <end position="100"/>
    </location>
</feature>
<protein>
    <submittedName>
        <fullName evidence="3">Uncharacterized protein</fullName>
    </submittedName>
</protein>
<keyword evidence="2" id="KW-0732">Signal</keyword>
<feature type="signal peptide" evidence="2">
    <location>
        <begin position="1"/>
        <end position="19"/>
    </location>
</feature>
<accession>A0ABQ6M5V5</accession>
<feature type="transmembrane region" description="Helical" evidence="1">
    <location>
        <begin position="52"/>
        <end position="71"/>
    </location>
</feature>
<sequence>MSPAALLSALAPLSPLTLGDPSAKFLCTLIWTFQAVSLVRAATSRPAGSPFMFVRCVAQACGGGIFVPLLLNKIPVPLANDTLMLCLVFMFALHSLVPVVHDVATGSVPLRLGLTVGWEMFRASAVCASCKLATAAIPAGVFGFPFFGPVICGTLAGCGAAFLPLDKGLSAIDGPLPPPVKTGLCAALFFTSYAGAGGGSAEAEEVGKIIVAIFLVVTGVVGKLPSKAKSELKDGKKKK</sequence>
<dbReference type="Proteomes" id="UP001165060">
    <property type="component" value="Unassembled WGS sequence"/>
</dbReference>
<evidence type="ECO:0000256" key="2">
    <source>
        <dbReference type="SAM" id="SignalP"/>
    </source>
</evidence>
<name>A0ABQ6M5V5_9STRA</name>
<evidence type="ECO:0000313" key="4">
    <source>
        <dbReference type="Proteomes" id="UP001165060"/>
    </source>
</evidence>
<dbReference type="EMBL" id="BRYB01002469">
    <property type="protein sequence ID" value="GMI20027.1"/>
    <property type="molecule type" value="Genomic_DNA"/>
</dbReference>
<feature type="chain" id="PRO_5045551580" evidence="2">
    <location>
        <begin position="20"/>
        <end position="239"/>
    </location>
</feature>
<gene>
    <name evidence="3" type="ORF">TeGR_g12133</name>
</gene>
<evidence type="ECO:0000256" key="1">
    <source>
        <dbReference type="SAM" id="Phobius"/>
    </source>
</evidence>
<comment type="caution">
    <text evidence="3">The sequence shown here is derived from an EMBL/GenBank/DDBJ whole genome shotgun (WGS) entry which is preliminary data.</text>
</comment>
<organism evidence="3 4">
    <name type="scientific">Tetraparma gracilis</name>
    <dbReference type="NCBI Taxonomy" id="2962635"/>
    <lineage>
        <taxon>Eukaryota</taxon>
        <taxon>Sar</taxon>
        <taxon>Stramenopiles</taxon>
        <taxon>Ochrophyta</taxon>
        <taxon>Bolidophyceae</taxon>
        <taxon>Parmales</taxon>
        <taxon>Triparmaceae</taxon>
        <taxon>Tetraparma</taxon>
    </lineage>
</organism>
<keyword evidence="1" id="KW-0472">Membrane</keyword>
<reference evidence="3 4" key="1">
    <citation type="journal article" date="2023" name="Commun. Biol.">
        <title>Genome analysis of Parmales, the sister group of diatoms, reveals the evolutionary specialization of diatoms from phago-mixotrophs to photoautotrophs.</title>
        <authorList>
            <person name="Ban H."/>
            <person name="Sato S."/>
            <person name="Yoshikawa S."/>
            <person name="Yamada K."/>
            <person name="Nakamura Y."/>
            <person name="Ichinomiya M."/>
            <person name="Sato N."/>
            <person name="Blanc-Mathieu R."/>
            <person name="Endo H."/>
            <person name="Kuwata A."/>
            <person name="Ogata H."/>
        </authorList>
    </citation>
    <scope>NUCLEOTIDE SEQUENCE [LARGE SCALE GENOMIC DNA]</scope>
</reference>
<keyword evidence="4" id="KW-1185">Reference proteome</keyword>
<keyword evidence="1" id="KW-1133">Transmembrane helix</keyword>
<feature type="transmembrane region" description="Helical" evidence="1">
    <location>
        <begin position="146"/>
        <end position="165"/>
    </location>
</feature>
<keyword evidence="1" id="KW-0812">Transmembrane</keyword>